<dbReference type="Pfam" id="PF05448">
    <property type="entry name" value="AXE1"/>
    <property type="match status" value="1"/>
</dbReference>
<dbReference type="GO" id="GO:0047739">
    <property type="term" value="F:cephalosporin-C deacetylase activity"/>
    <property type="evidence" value="ECO:0007669"/>
    <property type="project" value="UniProtKB-EC"/>
</dbReference>
<feature type="domain" description="Acetyl xylan esterase" evidence="3">
    <location>
        <begin position="1"/>
        <end position="318"/>
    </location>
</feature>
<evidence type="ECO:0000259" key="3">
    <source>
        <dbReference type="Pfam" id="PF05448"/>
    </source>
</evidence>
<dbReference type="InterPro" id="IPR039069">
    <property type="entry name" value="CE7"/>
</dbReference>
<reference evidence="4" key="1">
    <citation type="journal article" date="2020" name="J. ISSAAS">
        <title>Lactobacilli and other gastrointestinal microbiota of Peromyscus leucopus, reservoir host for agents of Lyme disease and other zoonoses in North America.</title>
        <authorList>
            <person name="Milovic A."/>
            <person name="Bassam K."/>
            <person name="Shao H."/>
            <person name="Chatzistamou I."/>
            <person name="Tufts D.M."/>
            <person name="Diuk-Wasser M."/>
            <person name="Barbour A.G."/>
        </authorList>
    </citation>
    <scope>NUCLEOTIDE SEQUENCE</scope>
    <source>
        <strain evidence="4">LL40</strain>
    </source>
</reference>
<accession>A0A650ENE5</accession>
<dbReference type="Gene3D" id="3.40.50.1820">
    <property type="entry name" value="alpha/beta hydrolase"/>
    <property type="match status" value="1"/>
</dbReference>
<feature type="active site" description="Charge relay system" evidence="1">
    <location>
        <position position="303"/>
    </location>
</feature>
<dbReference type="PANTHER" id="PTHR40111:SF1">
    <property type="entry name" value="CEPHALOSPORIN-C DEACETYLASE"/>
    <property type="match status" value="1"/>
</dbReference>
<feature type="active site" description="Nucleophile" evidence="1">
    <location>
        <position position="184"/>
    </location>
</feature>
<evidence type="ECO:0000256" key="1">
    <source>
        <dbReference type="PIRSR" id="PIRSR639069-1"/>
    </source>
</evidence>
<dbReference type="AlphaFoldDB" id="A0A650ENE5"/>
<proteinExistence type="predicted"/>
<dbReference type="InterPro" id="IPR008391">
    <property type="entry name" value="AXE1_dom"/>
</dbReference>
<organism evidence="4">
    <name type="scientific">uncultured Bacillota bacterium</name>
    <dbReference type="NCBI Taxonomy" id="344338"/>
    <lineage>
        <taxon>Bacteria</taxon>
        <taxon>Bacillati</taxon>
        <taxon>Bacillota</taxon>
        <taxon>environmental samples</taxon>
    </lineage>
</organism>
<dbReference type="PANTHER" id="PTHR40111">
    <property type="entry name" value="CEPHALOSPORIN-C DEACETYLASE"/>
    <property type="match status" value="1"/>
</dbReference>
<evidence type="ECO:0000313" key="4">
    <source>
        <dbReference type="EMBL" id="QGT51280.1"/>
    </source>
</evidence>
<dbReference type="EC" id="3.1.1.41" evidence="4"/>
<feature type="active site" description="Charge relay system" evidence="1">
    <location>
        <position position="274"/>
    </location>
</feature>
<gene>
    <name evidence="4" type="primary">axe1</name>
    <name evidence="4" type="ORF">Firmicute1046_3560</name>
</gene>
<keyword evidence="4" id="KW-0378">Hydrolase</keyword>
<protein>
    <submittedName>
        <fullName evidence="4">Acetylxylan esterase</fullName>
        <ecNumber evidence="4">3.1.1.41</ecNumber>
    </submittedName>
</protein>
<dbReference type="InterPro" id="IPR029058">
    <property type="entry name" value="AB_hydrolase_fold"/>
</dbReference>
<dbReference type="GO" id="GO:0005976">
    <property type="term" value="P:polysaccharide metabolic process"/>
    <property type="evidence" value="ECO:0007669"/>
    <property type="project" value="TreeGrafter"/>
</dbReference>
<name>A0A650ENE5_9FIRM</name>
<sequence>MPVVDMSLEELKKYGGMNPCPPDIDEFWDRAIAEMEALDPQVELIPSQEFHTNSAECFDLYFTGVGGARVHAQYLRPLADGKKHPAVLQFHGYTGSCGDWCDKLKYVNNGMCAAAMDVRGQGGKSQDNSQVAGNTHNGHIIRGLEDEPEKLLFRQVFLDTALLARIVMSFEEVDETKVGAYGGSQGGALSVACACLTPNLNRIAVQYPFLCDYKRVWHMDLGTGAYAELKEFFRHTDPQHKKEEETFLKLGYIDLQHLAKRIRADVLWAVGLMDTTCPPSTQFAAYNKITAKKDLMVYPDFGHEGLPQMNDATFMYMEKMMED</sequence>
<dbReference type="SUPFAM" id="SSF53474">
    <property type="entry name" value="alpha/beta-Hydrolases"/>
    <property type="match status" value="1"/>
</dbReference>
<dbReference type="EMBL" id="MN577573">
    <property type="protein sequence ID" value="QGT51280.1"/>
    <property type="molecule type" value="Genomic_DNA"/>
</dbReference>
<evidence type="ECO:0000256" key="2">
    <source>
        <dbReference type="PIRSR" id="PIRSR639069-2"/>
    </source>
</evidence>
<feature type="binding site" evidence="2">
    <location>
        <position position="93"/>
    </location>
    <ligand>
        <name>substrate</name>
    </ligand>
</feature>